<proteinExistence type="predicted"/>
<sequence>MIGIRQWRLSRGRPDWDRSLYRSLVRWTLSSILRQAGLTTADLIELLG</sequence>
<evidence type="ECO:0000313" key="1">
    <source>
        <dbReference type="EMBL" id="NMI01296.1"/>
    </source>
</evidence>
<gene>
    <name evidence="1" type="ORF">HF526_28975</name>
</gene>
<dbReference type="Proteomes" id="UP000820669">
    <property type="component" value="Unassembled WGS sequence"/>
</dbReference>
<organism evidence="1 2">
    <name type="scientific">Pseudonocardia acidicola</name>
    <dbReference type="NCBI Taxonomy" id="2724939"/>
    <lineage>
        <taxon>Bacteria</taxon>
        <taxon>Bacillati</taxon>
        <taxon>Actinomycetota</taxon>
        <taxon>Actinomycetes</taxon>
        <taxon>Pseudonocardiales</taxon>
        <taxon>Pseudonocardiaceae</taxon>
        <taxon>Pseudonocardia</taxon>
    </lineage>
</organism>
<evidence type="ECO:0000313" key="2">
    <source>
        <dbReference type="Proteomes" id="UP000820669"/>
    </source>
</evidence>
<keyword evidence="2" id="KW-1185">Reference proteome</keyword>
<dbReference type="EMBL" id="JAAXLA010000080">
    <property type="protein sequence ID" value="NMI01296.1"/>
    <property type="molecule type" value="Genomic_DNA"/>
</dbReference>
<protein>
    <submittedName>
        <fullName evidence="1">Uncharacterized protein</fullName>
    </submittedName>
</protein>
<name>A0ABX1SJQ9_9PSEU</name>
<dbReference type="RefSeq" id="WP_169384757.1">
    <property type="nucleotide sequence ID" value="NZ_JAAXLA010000080.1"/>
</dbReference>
<accession>A0ABX1SJQ9</accession>
<comment type="caution">
    <text evidence="1">The sequence shown here is derived from an EMBL/GenBank/DDBJ whole genome shotgun (WGS) entry which is preliminary data.</text>
</comment>
<reference evidence="1 2" key="1">
    <citation type="submission" date="2020-04" db="EMBL/GenBank/DDBJ databases">
        <authorList>
            <person name="Klaysubun C."/>
            <person name="Duangmal K."/>
            <person name="Lipun K."/>
        </authorList>
    </citation>
    <scope>NUCLEOTIDE SEQUENCE [LARGE SCALE GENOMIC DNA]</scope>
    <source>
        <strain evidence="1 2">K10HN5</strain>
    </source>
</reference>